<protein>
    <submittedName>
        <fullName evidence="1">Uncharacterized protein</fullName>
    </submittedName>
</protein>
<proteinExistence type="predicted"/>
<dbReference type="EMBL" id="BJWK01000007">
    <property type="protein sequence ID" value="GEM09081.1"/>
    <property type="molecule type" value="Genomic_DNA"/>
</dbReference>
<name>A0A511KFD3_RHOTO</name>
<accession>A0A511KFD3</accession>
<comment type="caution">
    <text evidence="1">The sequence shown here is derived from an EMBL/GenBank/DDBJ whole genome shotgun (WGS) entry which is preliminary data.</text>
</comment>
<dbReference type="AlphaFoldDB" id="A0A511KFD3"/>
<dbReference type="Proteomes" id="UP000321518">
    <property type="component" value="Unassembled WGS sequence"/>
</dbReference>
<evidence type="ECO:0000313" key="2">
    <source>
        <dbReference type="Proteomes" id="UP000321518"/>
    </source>
</evidence>
<gene>
    <name evidence="1" type="ORF">Rt10032_c07g3098</name>
</gene>
<reference evidence="1 2" key="1">
    <citation type="submission" date="2019-07" db="EMBL/GenBank/DDBJ databases">
        <title>Rhodotorula toruloides NBRC10032 genome sequencing.</title>
        <authorList>
            <person name="Shida Y."/>
            <person name="Takaku H."/>
            <person name="Ogasawara W."/>
            <person name="Mori K."/>
        </authorList>
    </citation>
    <scope>NUCLEOTIDE SEQUENCE [LARGE SCALE GENOMIC DNA]</scope>
    <source>
        <strain evidence="1 2">NBRC10032</strain>
    </source>
</reference>
<sequence>MRDVFCKIEAKGADARLKDPLLVSKANVDSNCDNLTDNESAHSKKIPCLLEPNERLNIYLWLARSLDQDSLFPSRSLAAPSAYWNAAPEHAK</sequence>
<evidence type="ECO:0000313" key="1">
    <source>
        <dbReference type="EMBL" id="GEM09081.1"/>
    </source>
</evidence>
<organism evidence="1 2">
    <name type="scientific">Rhodotorula toruloides</name>
    <name type="common">Yeast</name>
    <name type="synonym">Rhodosporidium toruloides</name>
    <dbReference type="NCBI Taxonomy" id="5286"/>
    <lineage>
        <taxon>Eukaryota</taxon>
        <taxon>Fungi</taxon>
        <taxon>Dikarya</taxon>
        <taxon>Basidiomycota</taxon>
        <taxon>Pucciniomycotina</taxon>
        <taxon>Microbotryomycetes</taxon>
        <taxon>Sporidiobolales</taxon>
        <taxon>Sporidiobolaceae</taxon>
        <taxon>Rhodotorula</taxon>
    </lineage>
</organism>